<keyword evidence="3" id="KW-0859">Xylose metabolism</keyword>
<dbReference type="Proteomes" id="UP000251960">
    <property type="component" value="Chromosome 2"/>
</dbReference>
<dbReference type="GO" id="GO:0042732">
    <property type="term" value="P:D-xylose metabolic process"/>
    <property type="evidence" value="ECO:0007669"/>
    <property type="project" value="UniProtKB-KW"/>
</dbReference>
<dbReference type="InterPro" id="IPR001998">
    <property type="entry name" value="Xylose_isomerase"/>
</dbReference>
<reference evidence="8 9" key="1">
    <citation type="journal article" date="2018" name="Nat. Genet.">
        <title>Extensive intraspecific gene order and gene structural variations between Mo17 and other maize genomes.</title>
        <authorList>
            <person name="Sun S."/>
            <person name="Zhou Y."/>
            <person name="Chen J."/>
            <person name="Shi J."/>
            <person name="Zhao H."/>
            <person name="Zhao H."/>
            <person name="Song W."/>
            <person name="Zhang M."/>
            <person name="Cui Y."/>
            <person name="Dong X."/>
            <person name="Liu H."/>
            <person name="Ma X."/>
            <person name="Jiao Y."/>
            <person name="Wang B."/>
            <person name="Wei X."/>
            <person name="Stein J.C."/>
            <person name="Glaubitz J.C."/>
            <person name="Lu F."/>
            <person name="Yu G."/>
            <person name="Liang C."/>
            <person name="Fengler K."/>
            <person name="Li B."/>
            <person name="Rafalski A."/>
            <person name="Schnable P.S."/>
            <person name="Ware D.H."/>
            <person name="Buckler E.S."/>
            <person name="Lai J."/>
        </authorList>
    </citation>
    <scope>NUCLEOTIDE SEQUENCE [LARGE SCALE GENOMIC DNA]</scope>
    <source>
        <strain evidence="9">cv. Missouri 17</strain>
        <tissue evidence="8">Seedling</tissue>
    </source>
</reference>
<dbReference type="AlphaFoldDB" id="A0A3L6FSR5"/>
<name>A0A3L6FSR5_MAIZE</name>
<evidence type="ECO:0000256" key="2">
    <source>
        <dbReference type="ARBA" id="ARBA00011958"/>
    </source>
</evidence>
<evidence type="ECO:0000256" key="5">
    <source>
        <dbReference type="ARBA" id="ARBA00023235"/>
    </source>
</evidence>
<dbReference type="EMBL" id="NCVQ01000003">
    <property type="protein sequence ID" value="PWZ37786.1"/>
    <property type="molecule type" value="Genomic_DNA"/>
</dbReference>
<gene>
    <name evidence="8" type="primary">XYLA_9</name>
    <name evidence="8" type="ORF">Zm00014a_003580</name>
</gene>
<accession>A0A3L6FSR5</accession>
<evidence type="ECO:0000313" key="9">
    <source>
        <dbReference type="Proteomes" id="UP000251960"/>
    </source>
</evidence>
<evidence type="ECO:0000256" key="1">
    <source>
        <dbReference type="ARBA" id="ARBA00005765"/>
    </source>
</evidence>
<evidence type="ECO:0000256" key="4">
    <source>
        <dbReference type="ARBA" id="ARBA00022723"/>
    </source>
</evidence>
<dbReference type="GO" id="GO:0046872">
    <property type="term" value="F:metal ion binding"/>
    <property type="evidence" value="ECO:0007669"/>
    <property type="project" value="UniProtKB-KW"/>
</dbReference>
<organism evidence="8 9">
    <name type="scientific">Zea mays</name>
    <name type="common">Maize</name>
    <dbReference type="NCBI Taxonomy" id="4577"/>
    <lineage>
        <taxon>Eukaryota</taxon>
        <taxon>Viridiplantae</taxon>
        <taxon>Streptophyta</taxon>
        <taxon>Embryophyta</taxon>
        <taxon>Tracheophyta</taxon>
        <taxon>Spermatophyta</taxon>
        <taxon>Magnoliopsida</taxon>
        <taxon>Liliopsida</taxon>
        <taxon>Poales</taxon>
        <taxon>Poaceae</taxon>
        <taxon>PACMAD clade</taxon>
        <taxon>Panicoideae</taxon>
        <taxon>Andropogonodae</taxon>
        <taxon>Andropogoneae</taxon>
        <taxon>Tripsacinae</taxon>
        <taxon>Zea</taxon>
    </lineage>
</organism>
<dbReference type="EC" id="5.3.1.5" evidence="2"/>
<keyword evidence="6" id="KW-0119">Carbohydrate metabolism</keyword>
<evidence type="ECO:0000313" key="8">
    <source>
        <dbReference type="EMBL" id="PWZ37786.1"/>
    </source>
</evidence>
<sequence length="179" mass="19840">MQDADVDGSRRRGSKAQIEGWDTDQFMIDIAEATLVMSSVVKNGGLAPGGFNFDAKLWRENTDVEDMFLAHISGMDTLARGLRNVAKLIEDGSLDDLVHKRYQSFDSEIGALIEAGKGDFETLEKKVQEWGEPTVASGKQELAEILFQSQWKKCHPLPITGVAEEANGFVLPPIMEKWL</sequence>
<comment type="similarity">
    <text evidence="1">Belongs to the xylose isomerase family.</text>
</comment>
<dbReference type="PANTHER" id="PTHR48408:SF1">
    <property type="entry name" value="XYLOSE ISOMERASE"/>
    <property type="match status" value="1"/>
</dbReference>
<dbReference type="InterPro" id="IPR036237">
    <property type="entry name" value="Xyl_isomerase-like_sf"/>
</dbReference>
<protein>
    <recommendedName>
        <fullName evidence="2">xylose isomerase</fullName>
        <ecNumber evidence="2">5.3.1.5</ecNumber>
    </recommendedName>
</protein>
<evidence type="ECO:0000256" key="7">
    <source>
        <dbReference type="ARBA" id="ARBA00033659"/>
    </source>
</evidence>
<dbReference type="PROSITE" id="PS51415">
    <property type="entry name" value="XYLOSE_ISOMERASE"/>
    <property type="match status" value="1"/>
</dbReference>
<proteinExistence type="inferred from homology"/>
<evidence type="ECO:0000256" key="6">
    <source>
        <dbReference type="ARBA" id="ARBA00023277"/>
    </source>
</evidence>
<dbReference type="PANTHER" id="PTHR48408">
    <property type="match status" value="1"/>
</dbReference>
<dbReference type="Gene3D" id="3.20.20.150">
    <property type="entry name" value="Divalent-metal-dependent TIM barrel enzymes"/>
    <property type="match status" value="1"/>
</dbReference>
<keyword evidence="4" id="KW-0479">Metal-binding</keyword>
<comment type="catalytic activity">
    <reaction evidence="7">
        <text>alpha-D-xylose = alpha-D-xylulofuranose</text>
        <dbReference type="Rhea" id="RHEA:22816"/>
        <dbReference type="ChEBI" id="CHEBI:28518"/>
        <dbReference type="ChEBI" id="CHEBI:188998"/>
        <dbReference type="EC" id="5.3.1.5"/>
    </reaction>
</comment>
<evidence type="ECO:0000256" key="3">
    <source>
        <dbReference type="ARBA" id="ARBA00022629"/>
    </source>
</evidence>
<dbReference type="SUPFAM" id="SSF51658">
    <property type="entry name" value="Xylose isomerase-like"/>
    <property type="match status" value="1"/>
</dbReference>
<keyword evidence="5 8" id="KW-0413">Isomerase</keyword>
<dbReference type="GO" id="GO:0009045">
    <property type="term" value="F:xylose isomerase activity"/>
    <property type="evidence" value="ECO:0007669"/>
    <property type="project" value="UniProtKB-EC"/>
</dbReference>
<comment type="caution">
    <text evidence="8">The sequence shown here is derived from an EMBL/GenBank/DDBJ whole genome shotgun (WGS) entry which is preliminary data.</text>
</comment>